<dbReference type="Proteomes" id="UP000002730">
    <property type="component" value="Chromosome"/>
</dbReference>
<proteinExistence type="predicted"/>
<dbReference type="Pfam" id="PF13181">
    <property type="entry name" value="TPR_8"/>
    <property type="match status" value="1"/>
</dbReference>
<dbReference type="SMART" id="SM00028">
    <property type="entry name" value="TPR"/>
    <property type="match status" value="4"/>
</dbReference>
<evidence type="ECO:0000256" key="3">
    <source>
        <dbReference type="PROSITE-ProRule" id="PRU00339"/>
    </source>
</evidence>
<keyword evidence="5" id="KW-1185">Reference proteome</keyword>
<evidence type="ECO:0000256" key="1">
    <source>
        <dbReference type="ARBA" id="ARBA00022737"/>
    </source>
</evidence>
<dbReference type="HOGENOM" id="CLU_064073_0_0_9"/>
<dbReference type="SUPFAM" id="SSF48452">
    <property type="entry name" value="TPR-like"/>
    <property type="match status" value="1"/>
</dbReference>
<dbReference type="InterPro" id="IPR019734">
    <property type="entry name" value="TPR_rpt"/>
</dbReference>
<evidence type="ECO:0000256" key="2">
    <source>
        <dbReference type="ARBA" id="ARBA00022803"/>
    </source>
</evidence>
<dbReference type="STRING" id="573061.Clocel_2119"/>
<name>D9SMZ6_CLOC7</name>
<dbReference type="AlphaFoldDB" id="D9SMZ6"/>
<dbReference type="OrthoDB" id="358807at2"/>
<organism evidence="4 5">
    <name type="scientific">Clostridium cellulovorans (strain ATCC 35296 / DSM 3052 / OCM 3 / 743B)</name>
    <dbReference type="NCBI Taxonomy" id="573061"/>
    <lineage>
        <taxon>Bacteria</taxon>
        <taxon>Bacillati</taxon>
        <taxon>Bacillota</taxon>
        <taxon>Clostridia</taxon>
        <taxon>Eubacteriales</taxon>
        <taxon>Clostridiaceae</taxon>
        <taxon>Clostridium</taxon>
    </lineage>
</organism>
<gene>
    <name evidence="4" type="ordered locus">Clocel_2119</name>
</gene>
<keyword evidence="1" id="KW-0677">Repeat</keyword>
<dbReference type="Gene3D" id="1.25.40.10">
    <property type="entry name" value="Tetratricopeptide repeat domain"/>
    <property type="match status" value="1"/>
</dbReference>
<dbReference type="RefSeq" id="WP_010076919.1">
    <property type="nucleotide sequence ID" value="NC_014393.1"/>
</dbReference>
<dbReference type="InterPro" id="IPR011990">
    <property type="entry name" value="TPR-like_helical_dom_sf"/>
</dbReference>
<sequence length="357" mass="41384">MDIKNFFKEKLATVMFLELKPERVETLFKIPTNEQIYFPLRAEKMNSLVMSGNSERIPLGFFIEGFFYVIGADPDFKFNIVYKDIIFTNAKFIDYIKGLIASEITNNNYDDAYLFLKGLLEIDPSEENYKKFFLLAEELRLNNSIYIEDILLVIEKAYKIDNFPEPYYYEALILKEQGDFTKALYCINNYFKVGGTLTKETSELRSVLKDIRSYERGKEILYEDPKGALELLLPLASPFGDDPILLYYIAIAYRILNQNSLALEYLQQAFALDNQLIEVVNELGINYAAIGDYEKAIQYLRKAFEATKAIEICTNLIMCYINIEDLKQAKLHLSIAEKLKPDDEIVQQLKDILTNNI</sequence>
<dbReference type="KEGG" id="ccb:Clocel_2119"/>
<reference evidence="4 5" key="1">
    <citation type="submission" date="2010-08" db="EMBL/GenBank/DDBJ databases">
        <title>Complete sequence of Clostridium cellulovorans 743B.</title>
        <authorList>
            <consortium name="US DOE Joint Genome Institute"/>
            <person name="Lucas S."/>
            <person name="Copeland A."/>
            <person name="Lapidus A."/>
            <person name="Cheng J.-F."/>
            <person name="Bruce D."/>
            <person name="Goodwin L."/>
            <person name="Pitluck S."/>
            <person name="Chertkov O."/>
            <person name="Detter J.C."/>
            <person name="Han C."/>
            <person name="Tapia R."/>
            <person name="Land M."/>
            <person name="Hauser L."/>
            <person name="Chang Y.-J."/>
            <person name="Jeffries C."/>
            <person name="Kyrpides N."/>
            <person name="Ivanova N."/>
            <person name="Mikhailova N."/>
            <person name="Hemme C.L."/>
            <person name="Woyke T."/>
        </authorList>
    </citation>
    <scope>NUCLEOTIDE SEQUENCE [LARGE SCALE GENOMIC DNA]</scope>
    <source>
        <strain evidence="5">ATCC 35296 / DSM 3052 / OCM 3 / 743B</strain>
    </source>
</reference>
<dbReference type="PANTHER" id="PTHR44186:SF1">
    <property type="entry name" value="BARDET-BIEDL SYNDROME 4 PROTEIN"/>
    <property type="match status" value="1"/>
</dbReference>
<dbReference type="PROSITE" id="PS50005">
    <property type="entry name" value="TPR"/>
    <property type="match status" value="1"/>
</dbReference>
<accession>D9SMZ6</accession>
<dbReference type="PANTHER" id="PTHR44186">
    <property type="match status" value="1"/>
</dbReference>
<dbReference type="eggNOG" id="COG0457">
    <property type="taxonomic scope" value="Bacteria"/>
</dbReference>
<keyword evidence="2 3" id="KW-0802">TPR repeat</keyword>
<protein>
    <submittedName>
        <fullName evidence="4">TPR repeat-containing protein</fullName>
    </submittedName>
</protein>
<dbReference type="EMBL" id="CP002160">
    <property type="protein sequence ID" value="ADL51862.1"/>
    <property type="molecule type" value="Genomic_DNA"/>
</dbReference>
<evidence type="ECO:0000313" key="4">
    <source>
        <dbReference type="EMBL" id="ADL51862.1"/>
    </source>
</evidence>
<evidence type="ECO:0000313" key="5">
    <source>
        <dbReference type="Proteomes" id="UP000002730"/>
    </source>
</evidence>
<feature type="repeat" description="TPR" evidence="3">
    <location>
        <begin position="277"/>
        <end position="310"/>
    </location>
</feature>